<sequence length="45" mass="5426">MWRARIIPSAQFDGIIDGINEIKIYFIIKLQILNITIQVLFWHHF</sequence>
<gene>
    <name evidence="1" type="ORF">CEV32_1329</name>
</gene>
<dbReference type="AlphaFoldDB" id="A0A256FAS1"/>
<reference evidence="1 2" key="1">
    <citation type="submission" date="2017-07" db="EMBL/GenBank/DDBJ databases">
        <title>Phylogenetic study on the rhizospheric bacterium Ochrobactrum sp. A44.</title>
        <authorList>
            <person name="Krzyzanowska D.M."/>
            <person name="Ossowicki A."/>
            <person name="Rajewska M."/>
            <person name="Maciag T."/>
            <person name="Kaczynski Z."/>
            <person name="Czerwicka M."/>
            <person name="Jafra S."/>
        </authorList>
    </citation>
    <scope>NUCLEOTIDE SEQUENCE [LARGE SCALE GENOMIC DNA]</scope>
    <source>
        <strain evidence="1 2">PR17</strain>
    </source>
</reference>
<proteinExistence type="predicted"/>
<evidence type="ECO:0000313" key="1">
    <source>
        <dbReference type="EMBL" id="OYR11796.1"/>
    </source>
</evidence>
<dbReference type="Proteomes" id="UP000216345">
    <property type="component" value="Unassembled WGS sequence"/>
</dbReference>
<organism evidence="1 2">
    <name type="scientific">Brucella rhizosphaerae</name>
    <dbReference type="NCBI Taxonomy" id="571254"/>
    <lineage>
        <taxon>Bacteria</taxon>
        <taxon>Pseudomonadati</taxon>
        <taxon>Pseudomonadota</taxon>
        <taxon>Alphaproteobacteria</taxon>
        <taxon>Hyphomicrobiales</taxon>
        <taxon>Brucellaceae</taxon>
        <taxon>Brucella/Ochrobactrum group</taxon>
        <taxon>Brucella</taxon>
    </lineage>
</organism>
<accession>A0A256FAS1</accession>
<keyword evidence="2" id="KW-1185">Reference proteome</keyword>
<dbReference type="EMBL" id="NNRK01000031">
    <property type="protein sequence ID" value="OYR11796.1"/>
    <property type="molecule type" value="Genomic_DNA"/>
</dbReference>
<name>A0A256FAS1_9HYPH</name>
<protein>
    <submittedName>
        <fullName evidence="1">Uncharacterized protein</fullName>
    </submittedName>
</protein>
<comment type="caution">
    <text evidence="1">The sequence shown here is derived from an EMBL/GenBank/DDBJ whole genome shotgun (WGS) entry which is preliminary data.</text>
</comment>
<evidence type="ECO:0000313" key="2">
    <source>
        <dbReference type="Proteomes" id="UP000216345"/>
    </source>
</evidence>